<dbReference type="EMBL" id="JADBGI010000005">
    <property type="protein sequence ID" value="MBE2998539.1"/>
    <property type="molecule type" value="Genomic_DNA"/>
</dbReference>
<comment type="caution">
    <text evidence="1">The sequence shown here is derived from an EMBL/GenBank/DDBJ whole genome shotgun (WGS) entry which is preliminary data.</text>
</comment>
<protein>
    <recommendedName>
        <fullName evidence="3">PE-PGRS family protein</fullName>
    </recommendedName>
</protein>
<organism evidence="1 2">
    <name type="scientific">Nocardiopsis coralli</name>
    <dbReference type="NCBI Taxonomy" id="2772213"/>
    <lineage>
        <taxon>Bacteria</taxon>
        <taxon>Bacillati</taxon>
        <taxon>Actinomycetota</taxon>
        <taxon>Actinomycetes</taxon>
        <taxon>Streptosporangiales</taxon>
        <taxon>Nocardiopsidaceae</taxon>
        <taxon>Nocardiopsis</taxon>
    </lineage>
</organism>
<evidence type="ECO:0000313" key="2">
    <source>
        <dbReference type="Proteomes" id="UP000806528"/>
    </source>
</evidence>
<sequence>MEPLNRLYERLCEDGYTDAFEWVVLDQRLRSLLSCETPLRRVEDGDGTSTLPRLYTWAAEAGCEGEPGMADVMARWFLVRNSVHRAGGVTALIGAHRSAVEAHGGEGAAHLGEVVPAVVELLVEEGRTDEASALLAYLETAGDQDPALLGVSAEGAGALGRDTAERYVSAEAAALATDVDAIYADEGLRRRLLVLARVSDAFFAAGGPAELEGLREVFRANPRSFNALYWGDESTGALVEDHLRLALPGMRLHLEACRDRWFFDRTVRRARATEGPDFACTLLLSAALRSDQVARWLAREPATVRGGTRGVRVRLALFKARIPRRSLYAELLTQACADGTGAGSAEVGAIRGMVRDQVPVLWRSVALWAVLVPLWTQAATADPPWWWEMVLSVSVGVLLAVQGQKWRSGRSWFRSVLLPRTKSRAEQKSVWLLASELLVNSPWMYFSPLYSKAYLHRHLTPLWQAVAFRERVQADPMLASDVALRLGRKSIHSADDVSVLLARHLPRQRS</sequence>
<gene>
    <name evidence="1" type="ORF">IDM40_07465</name>
</gene>
<dbReference type="RefSeq" id="WP_193121180.1">
    <property type="nucleotide sequence ID" value="NZ_JADBGI010000005.1"/>
</dbReference>
<reference evidence="1 2" key="1">
    <citation type="submission" date="2020-09" db="EMBL/GenBank/DDBJ databases">
        <title>Diversity and distribution of actinomycetes associated with coral in the coast of Hainan.</title>
        <authorList>
            <person name="Li F."/>
        </authorList>
    </citation>
    <scope>NUCLEOTIDE SEQUENCE [LARGE SCALE GENOMIC DNA]</scope>
    <source>
        <strain evidence="1 2">HNM0947</strain>
    </source>
</reference>
<proteinExistence type="predicted"/>
<name>A0ABR9P3W0_9ACTN</name>
<accession>A0ABR9P3W0</accession>
<keyword evidence="2" id="KW-1185">Reference proteome</keyword>
<evidence type="ECO:0008006" key="3">
    <source>
        <dbReference type="Google" id="ProtNLM"/>
    </source>
</evidence>
<evidence type="ECO:0000313" key="1">
    <source>
        <dbReference type="EMBL" id="MBE2998539.1"/>
    </source>
</evidence>
<dbReference type="Proteomes" id="UP000806528">
    <property type="component" value="Unassembled WGS sequence"/>
</dbReference>